<dbReference type="Proteomes" id="UP000578569">
    <property type="component" value="Unassembled WGS sequence"/>
</dbReference>
<sequence length="109" mass="12693">MMLALLFALTAAEPQYDCYWVRGRMQMYNGSPSLRIWPRKTKRLLGVVSAKDEDEPLALRVPPNIREHIGWGKAVWANYHVCPTTAERPGWLRMVTVREARYVHVVHFD</sequence>
<name>A0A839YXB9_9SPHN</name>
<keyword evidence="2" id="KW-1185">Reference proteome</keyword>
<dbReference type="RefSeq" id="WP_183933144.1">
    <property type="nucleotide sequence ID" value="NZ_JACICF010000001.1"/>
</dbReference>
<evidence type="ECO:0000313" key="2">
    <source>
        <dbReference type="Proteomes" id="UP000578569"/>
    </source>
</evidence>
<gene>
    <name evidence="1" type="ORF">FHS50_000852</name>
</gene>
<proteinExistence type="predicted"/>
<dbReference type="EMBL" id="JACICF010000001">
    <property type="protein sequence ID" value="MBB3763829.1"/>
    <property type="molecule type" value="Genomic_DNA"/>
</dbReference>
<comment type="caution">
    <text evidence="1">The sequence shown here is derived from an EMBL/GenBank/DDBJ whole genome shotgun (WGS) entry which is preliminary data.</text>
</comment>
<organism evidence="1 2">
    <name type="scientific">Sphingomicrobium lutaoense</name>
    <dbReference type="NCBI Taxonomy" id="515949"/>
    <lineage>
        <taxon>Bacteria</taxon>
        <taxon>Pseudomonadati</taxon>
        <taxon>Pseudomonadota</taxon>
        <taxon>Alphaproteobacteria</taxon>
        <taxon>Sphingomonadales</taxon>
        <taxon>Sphingomonadaceae</taxon>
        <taxon>Sphingomicrobium</taxon>
    </lineage>
</organism>
<dbReference type="AlphaFoldDB" id="A0A839YXB9"/>
<evidence type="ECO:0000313" key="1">
    <source>
        <dbReference type="EMBL" id="MBB3763829.1"/>
    </source>
</evidence>
<accession>A0A839YXB9</accession>
<reference evidence="1 2" key="1">
    <citation type="submission" date="2020-08" db="EMBL/GenBank/DDBJ databases">
        <title>Genomic Encyclopedia of Type Strains, Phase IV (KMG-IV): sequencing the most valuable type-strain genomes for metagenomic binning, comparative biology and taxonomic classification.</title>
        <authorList>
            <person name="Goeker M."/>
        </authorList>
    </citation>
    <scope>NUCLEOTIDE SEQUENCE [LARGE SCALE GENOMIC DNA]</scope>
    <source>
        <strain evidence="1 2">DSM 24194</strain>
    </source>
</reference>
<protein>
    <submittedName>
        <fullName evidence="1">Uncharacterized protein</fullName>
    </submittedName>
</protein>